<dbReference type="Pfam" id="PF04299">
    <property type="entry name" value="FMN_bind_2"/>
    <property type="match status" value="1"/>
</dbReference>
<dbReference type="Proteomes" id="UP000640489">
    <property type="component" value="Unassembled WGS sequence"/>
</dbReference>
<dbReference type="SUPFAM" id="SSF50475">
    <property type="entry name" value="FMN-binding split barrel"/>
    <property type="match status" value="1"/>
</dbReference>
<name>A0A930VDJ9_9ACTN</name>
<reference evidence="1" key="1">
    <citation type="submission" date="2020-11" db="EMBL/GenBank/DDBJ databases">
        <title>Nocardioides sp. nov., isolated from Soil of Cynanchum wilfordii Hemsley rhizosphere.</title>
        <authorList>
            <person name="Lee J.-S."/>
            <person name="Suh M.K."/>
            <person name="Kim J.-S."/>
        </authorList>
    </citation>
    <scope>NUCLEOTIDE SEQUENCE</scope>
    <source>
        <strain evidence="1">KCTC 19275</strain>
    </source>
</reference>
<dbReference type="RefSeq" id="WP_194708698.1">
    <property type="nucleotide sequence ID" value="NZ_JADKPN010000016.1"/>
</dbReference>
<proteinExistence type="predicted"/>
<dbReference type="InterPro" id="IPR012349">
    <property type="entry name" value="Split_barrel_FMN-bd"/>
</dbReference>
<dbReference type="AlphaFoldDB" id="A0A930VDJ9"/>
<evidence type="ECO:0000313" key="1">
    <source>
        <dbReference type="EMBL" id="MBF4765514.1"/>
    </source>
</evidence>
<dbReference type="InterPro" id="IPR007396">
    <property type="entry name" value="TR_PAI2-type"/>
</dbReference>
<dbReference type="PANTHER" id="PTHR35802">
    <property type="entry name" value="PROTEASE SYNTHASE AND SPORULATION PROTEIN PAI 2"/>
    <property type="match status" value="1"/>
</dbReference>
<comment type="caution">
    <text evidence="1">The sequence shown here is derived from an EMBL/GenBank/DDBJ whole genome shotgun (WGS) entry which is preliminary data.</text>
</comment>
<dbReference type="PIRSF" id="PIRSF010372">
    <property type="entry name" value="PaiB"/>
    <property type="match status" value="1"/>
</dbReference>
<evidence type="ECO:0000313" key="2">
    <source>
        <dbReference type="Proteomes" id="UP000640489"/>
    </source>
</evidence>
<keyword evidence="2" id="KW-1185">Reference proteome</keyword>
<sequence length="225" mass="24222">MYVPRFNALEGVPEIQALVSAVGSAQLVTTGPDGYPLASFLPVIWEPAGSDTGGRLVMHMARANQHWKAIEPGTPCLAVVTGPEAYVSPAWYAAKAEHGKVVPTWNYSAVHFTGRVTVQHDPEWLLEAVSWLTDLHEARREQGGHEGWSVSDAPEKYVTGQLRAIVGIEVEVERVEAKAKLSQNRSEDDRAGVVAGLRGEYAGGVRGEAQVADRMAEDLGLDLGG</sequence>
<dbReference type="Gene3D" id="2.30.110.10">
    <property type="entry name" value="Electron Transport, Fmn-binding Protein, Chain A"/>
    <property type="match status" value="1"/>
</dbReference>
<protein>
    <submittedName>
        <fullName evidence="1">FMN-binding negative transcriptional regulator</fullName>
    </submittedName>
</protein>
<dbReference type="PANTHER" id="PTHR35802:SF1">
    <property type="entry name" value="PROTEASE SYNTHASE AND SPORULATION PROTEIN PAI 2"/>
    <property type="match status" value="1"/>
</dbReference>
<accession>A0A930VDJ9</accession>
<dbReference type="EMBL" id="JADKPN010000016">
    <property type="protein sequence ID" value="MBF4765514.1"/>
    <property type="molecule type" value="Genomic_DNA"/>
</dbReference>
<gene>
    <name evidence="1" type="ORF">ISU07_20485</name>
</gene>
<organism evidence="1 2">
    <name type="scientific">Nocardioides islandensis</name>
    <dbReference type="NCBI Taxonomy" id="433663"/>
    <lineage>
        <taxon>Bacteria</taxon>
        <taxon>Bacillati</taxon>
        <taxon>Actinomycetota</taxon>
        <taxon>Actinomycetes</taxon>
        <taxon>Propionibacteriales</taxon>
        <taxon>Nocardioidaceae</taxon>
        <taxon>Nocardioides</taxon>
    </lineage>
</organism>